<dbReference type="Pfam" id="PF02204">
    <property type="entry name" value="VPS9"/>
    <property type="match status" value="1"/>
</dbReference>
<evidence type="ECO:0000313" key="5">
    <source>
        <dbReference type="Proteomes" id="UP000308768"/>
    </source>
</evidence>
<dbReference type="OrthoDB" id="300289at2759"/>
<dbReference type="Gene3D" id="1.10.8.10">
    <property type="entry name" value="DNA helicase RuvA subunit, C-terminal domain"/>
    <property type="match status" value="1"/>
</dbReference>
<dbReference type="PANTHER" id="PTHR23101">
    <property type="entry name" value="RAB GDP/GTP EXCHANGE FACTOR"/>
    <property type="match status" value="1"/>
</dbReference>
<name>A0A4U0V4T2_9PEZI</name>
<dbReference type="Gene3D" id="1.10.246.120">
    <property type="match status" value="1"/>
</dbReference>
<feature type="domain" description="CUE" evidence="2">
    <location>
        <begin position="466"/>
        <end position="509"/>
    </location>
</feature>
<comment type="caution">
    <text evidence="4">The sequence shown here is derived from an EMBL/GenBank/DDBJ whole genome shotgun (WGS) entry which is preliminary data.</text>
</comment>
<evidence type="ECO:0000313" key="4">
    <source>
        <dbReference type="EMBL" id="TKA43711.1"/>
    </source>
</evidence>
<feature type="compositionally biased region" description="Basic and acidic residues" evidence="1">
    <location>
        <begin position="411"/>
        <end position="448"/>
    </location>
</feature>
<dbReference type="Pfam" id="PF02845">
    <property type="entry name" value="CUE"/>
    <property type="match status" value="1"/>
</dbReference>
<dbReference type="GO" id="GO:0016192">
    <property type="term" value="P:vesicle-mediated transport"/>
    <property type="evidence" value="ECO:0007669"/>
    <property type="project" value="InterPro"/>
</dbReference>
<keyword evidence="5" id="KW-1185">Reference proteome</keyword>
<dbReference type="Pfam" id="PF18151">
    <property type="entry name" value="DUF5601"/>
    <property type="match status" value="1"/>
</dbReference>
<dbReference type="InterPro" id="IPR003892">
    <property type="entry name" value="CUE"/>
</dbReference>
<feature type="non-terminal residue" evidence="4">
    <location>
        <position position="1"/>
    </location>
</feature>
<protein>
    <recommendedName>
        <fullName evidence="6">VPS9 domain-containing protein</fullName>
    </recommendedName>
</protein>
<sequence length="509" mass="57247">PEPDLPFDFHRFLEQLRHRTADPVAKFLRSFLTEFGKKQWMVHEQVKIISDFLEFITKKMAQCEVWRTVSDAEFDNAKEGMEKLVMNRLYTQTFSPAIPPPEPIPASKGKRRPLATPTGPGRRGQHQEDVERDEVLAQKVRIYGWVREEHLDIKLVGDKGRKFLVLAQQELLKIKSYRAPRDKIICVLNCCKVIFGFLRNSQSDQSADSFVPLLIYTVLHANPDHLVSNVQYILRFRNQEKLSGEAGYYMSSLMGVVQFIETLDRTNLTVSDEEFEKNVEAAVSAIAERHEVEEEEAKHTPALASVPGFSEKSTLSRPEVTPRNSMDAERASPLRRSANNANEAGSGMDDGEENAAVAGLLRTIQKPLSTIGRIFSDDRPPTQQPRSDQPALTPQPGGTPRLSPAPQIQRSRSEDGRKARRSPERLRVGGDEQQQRQPRDKLSAEDAAARQANAEAAEAQRITRAEHRDVVETLKGMFPDLDREVIDDVVRQKEGRVGLAVDACLALSG</sequence>
<dbReference type="PROSITE" id="PS51140">
    <property type="entry name" value="CUE"/>
    <property type="match status" value="1"/>
</dbReference>
<dbReference type="InterPro" id="IPR045046">
    <property type="entry name" value="Vps9-like"/>
</dbReference>
<feature type="region of interest" description="Disordered" evidence="1">
    <location>
        <begin position="291"/>
        <end position="351"/>
    </location>
</feature>
<dbReference type="InterPro" id="IPR041804">
    <property type="entry name" value="Vps9_CUE"/>
</dbReference>
<dbReference type="GO" id="GO:0030139">
    <property type="term" value="C:endocytic vesicle"/>
    <property type="evidence" value="ECO:0007669"/>
    <property type="project" value="TreeGrafter"/>
</dbReference>
<feature type="compositionally biased region" description="Low complexity" evidence="1">
    <location>
        <begin position="449"/>
        <end position="459"/>
    </location>
</feature>
<gene>
    <name evidence="4" type="ORF">B0A49_13341</name>
</gene>
<dbReference type="SUPFAM" id="SSF46934">
    <property type="entry name" value="UBA-like"/>
    <property type="match status" value="1"/>
</dbReference>
<evidence type="ECO:0000259" key="2">
    <source>
        <dbReference type="PROSITE" id="PS51140"/>
    </source>
</evidence>
<dbReference type="GO" id="GO:0031267">
    <property type="term" value="F:small GTPase binding"/>
    <property type="evidence" value="ECO:0007669"/>
    <property type="project" value="TreeGrafter"/>
</dbReference>
<accession>A0A4U0V4T2</accession>
<feature type="domain" description="VPS9" evidence="3">
    <location>
        <begin position="130"/>
        <end position="269"/>
    </location>
</feature>
<dbReference type="InterPro" id="IPR037191">
    <property type="entry name" value="VPS9_dom_sf"/>
</dbReference>
<dbReference type="SUPFAM" id="SSF109993">
    <property type="entry name" value="VPS9 domain"/>
    <property type="match status" value="1"/>
</dbReference>
<dbReference type="InterPro" id="IPR003123">
    <property type="entry name" value="VPS9"/>
</dbReference>
<dbReference type="SMART" id="SM00167">
    <property type="entry name" value="VPS9"/>
    <property type="match status" value="1"/>
</dbReference>
<dbReference type="CDD" id="cd14369">
    <property type="entry name" value="CUE_VPS9_like"/>
    <property type="match status" value="1"/>
</dbReference>
<evidence type="ECO:0000256" key="1">
    <source>
        <dbReference type="SAM" id="MobiDB-lite"/>
    </source>
</evidence>
<dbReference type="GO" id="GO:0005829">
    <property type="term" value="C:cytosol"/>
    <property type="evidence" value="ECO:0007669"/>
    <property type="project" value="TreeGrafter"/>
</dbReference>
<dbReference type="EMBL" id="NAJN01003116">
    <property type="protein sequence ID" value="TKA43711.1"/>
    <property type="molecule type" value="Genomic_DNA"/>
</dbReference>
<dbReference type="GO" id="GO:0043130">
    <property type="term" value="F:ubiquitin binding"/>
    <property type="evidence" value="ECO:0007669"/>
    <property type="project" value="InterPro"/>
</dbReference>
<dbReference type="STRING" id="331657.A0A4U0V4T2"/>
<dbReference type="InterPro" id="IPR009060">
    <property type="entry name" value="UBA-like_sf"/>
</dbReference>
<dbReference type="AlphaFoldDB" id="A0A4U0V4T2"/>
<feature type="region of interest" description="Disordered" evidence="1">
    <location>
        <begin position="372"/>
        <end position="461"/>
    </location>
</feature>
<dbReference type="GO" id="GO:0005085">
    <property type="term" value="F:guanyl-nucleotide exchange factor activity"/>
    <property type="evidence" value="ECO:0007669"/>
    <property type="project" value="InterPro"/>
</dbReference>
<dbReference type="Gene3D" id="1.20.1050.80">
    <property type="entry name" value="VPS9 domain"/>
    <property type="match status" value="1"/>
</dbReference>
<dbReference type="InterPro" id="IPR041545">
    <property type="entry name" value="DUF5601"/>
</dbReference>
<feature type="region of interest" description="Disordered" evidence="1">
    <location>
        <begin position="96"/>
        <end position="129"/>
    </location>
</feature>
<dbReference type="Proteomes" id="UP000308768">
    <property type="component" value="Unassembled WGS sequence"/>
</dbReference>
<dbReference type="PANTHER" id="PTHR23101:SF25">
    <property type="entry name" value="GTPASE-ACTIVATING PROTEIN AND VPS9 DOMAIN-CONTAINING PROTEIN 1"/>
    <property type="match status" value="1"/>
</dbReference>
<dbReference type="SMART" id="SM00546">
    <property type="entry name" value="CUE"/>
    <property type="match status" value="1"/>
</dbReference>
<evidence type="ECO:0008006" key="6">
    <source>
        <dbReference type="Google" id="ProtNLM"/>
    </source>
</evidence>
<proteinExistence type="predicted"/>
<reference evidence="4 5" key="1">
    <citation type="submission" date="2017-03" db="EMBL/GenBank/DDBJ databases">
        <title>Genomes of endolithic fungi from Antarctica.</title>
        <authorList>
            <person name="Coleine C."/>
            <person name="Masonjones S."/>
            <person name="Stajich J.E."/>
        </authorList>
    </citation>
    <scope>NUCLEOTIDE SEQUENCE [LARGE SCALE GENOMIC DNA]</scope>
    <source>
        <strain evidence="4 5">CCFEE 5187</strain>
    </source>
</reference>
<evidence type="ECO:0000259" key="3">
    <source>
        <dbReference type="PROSITE" id="PS51205"/>
    </source>
</evidence>
<organism evidence="4 5">
    <name type="scientific">Cryomyces minteri</name>
    <dbReference type="NCBI Taxonomy" id="331657"/>
    <lineage>
        <taxon>Eukaryota</taxon>
        <taxon>Fungi</taxon>
        <taxon>Dikarya</taxon>
        <taxon>Ascomycota</taxon>
        <taxon>Pezizomycotina</taxon>
        <taxon>Dothideomycetes</taxon>
        <taxon>Dothideomycetes incertae sedis</taxon>
        <taxon>Cryomyces</taxon>
    </lineage>
</organism>
<dbReference type="PROSITE" id="PS51205">
    <property type="entry name" value="VPS9"/>
    <property type="match status" value="1"/>
</dbReference>